<dbReference type="GO" id="GO:0008270">
    <property type="term" value="F:zinc ion binding"/>
    <property type="evidence" value="ECO:0007669"/>
    <property type="project" value="InterPro"/>
</dbReference>
<keyword evidence="2" id="KW-0862">Zinc</keyword>
<protein>
    <recommendedName>
        <fullName evidence="3">CMP/dCMP-type deaminase domain-containing protein</fullName>
    </recommendedName>
</protein>
<dbReference type="InterPro" id="IPR016193">
    <property type="entry name" value="Cytidine_deaminase-like"/>
</dbReference>
<dbReference type="GO" id="GO:0016787">
    <property type="term" value="F:hydrolase activity"/>
    <property type="evidence" value="ECO:0007669"/>
    <property type="project" value="InterPro"/>
</dbReference>
<accession>A0A6C0JG96</accession>
<dbReference type="EMBL" id="MN740389">
    <property type="protein sequence ID" value="QHU03806.1"/>
    <property type="molecule type" value="Genomic_DNA"/>
</dbReference>
<dbReference type="AlphaFoldDB" id="A0A6C0JG96"/>
<feature type="domain" description="CMP/dCMP-type deaminase" evidence="3">
    <location>
        <begin position="27"/>
        <end position="120"/>
    </location>
</feature>
<evidence type="ECO:0000256" key="2">
    <source>
        <dbReference type="ARBA" id="ARBA00022833"/>
    </source>
</evidence>
<dbReference type="InterPro" id="IPR016192">
    <property type="entry name" value="APOBEC/CMP_deaminase_Zn-bd"/>
</dbReference>
<dbReference type="Pfam" id="PF00383">
    <property type="entry name" value="dCMP_cyt_deam_1"/>
    <property type="match status" value="1"/>
</dbReference>
<dbReference type="InterPro" id="IPR002125">
    <property type="entry name" value="CMP_dCMP_dom"/>
</dbReference>
<evidence type="ECO:0000313" key="4">
    <source>
        <dbReference type="EMBL" id="QHU03806.1"/>
    </source>
</evidence>
<sequence length="134" mass="15617">MPNSQIAEILDRFMDDPKTTKLRNVNNLVHVAVLVNRGKVIAEATNRIGYRSIRNKTYYNTYIREPRNIHAEENVVRVLGDKSKLKDSDMYVMRFGRGEKQDCFINSKPCAKCESFLNKCIEKYGLRNVYYTSD</sequence>
<dbReference type="PROSITE" id="PS00903">
    <property type="entry name" value="CYT_DCMP_DEAMINASES_1"/>
    <property type="match status" value="1"/>
</dbReference>
<dbReference type="Gene3D" id="3.40.140.10">
    <property type="entry name" value="Cytidine Deaminase, domain 2"/>
    <property type="match status" value="1"/>
</dbReference>
<evidence type="ECO:0000256" key="1">
    <source>
        <dbReference type="ARBA" id="ARBA00022723"/>
    </source>
</evidence>
<name>A0A6C0JG96_9ZZZZ</name>
<proteinExistence type="predicted"/>
<evidence type="ECO:0000259" key="3">
    <source>
        <dbReference type="Pfam" id="PF00383"/>
    </source>
</evidence>
<keyword evidence="1" id="KW-0479">Metal-binding</keyword>
<dbReference type="SUPFAM" id="SSF53927">
    <property type="entry name" value="Cytidine deaminase-like"/>
    <property type="match status" value="1"/>
</dbReference>
<organism evidence="4">
    <name type="scientific">viral metagenome</name>
    <dbReference type="NCBI Taxonomy" id="1070528"/>
    <lineage>
        <taxon>unclassified sequences</taxon>
        <taxon>metagenomes</taxon>
        <taxon>organismal metagenomes</taxon>
    </lineage>
</organism>
<reference evidence="4" key="1">
    <citation type="journal article" date="2020" name="Nature">
        <title>Giant virus diversity and host interactions through global metagenomics.</title>
        <authorList>
            <person name="Schulz F."/>
            <person name="Roux S."/>
            <person name="Paez-Espino D."/>
            <person name="Jungbluth S."/>
            <person name="Walsh D.A."/>
            <person name="Denef V.J."/>
            <person name="McMahon K.D."/>
            <person name="Konstantinidis K.T."/>
            <person name="Eloe-Fadrosh E.A."/>
            <person name="Kyrpides N.C."/>
            <person name="Woyke T."/>
        </authorList>
    </citation>
    <scope>NUCLEOTIDE SEQUENCE</scope>
    <source>
        <strain evidence="4">GVMAG-M-3300027708-20</strain>
    </source>
</reference>